<dbReference type="PANTHER" id="PTHR12300:SF161">
    <property type="entry name" value="RECEPTOR EXPRESSION-ENHANCING PROTEIN"/>
    <property type="match status" value="1"/>
</dbReference>
<evidence type="ECO:0000256" key="8">
    <source>
        <dbReference type="SAM" id="Phobius"/>
    </source>
</evidence>
<keyword evidence="4 8" id="KW-1133">Transmembrane helix</keyword>
<accession>A0ABP0I4S1</accession>
<sequence length="193" mass="22151">RGKMLAEGSTMDKVTEATSELENNLGDIGWLKSAEDKTSIPKTVIAVVSALTFFVVMYVTVGPGLLCNLVGFVYPAYASFKAIETEEKEDDTQWLTYWVVFATFNLVETFVDVILFWFPFYYSLKFGFLIWLFLPNVRGAQYLYTHVILPLFVSQEKRIAEQLDRLTSPDGDEEEEEDDDDDDDDDSFSKKRR</sequence>
<evidence type="ECO:0000313" key="10">
    <source>
        <dbReference type="Proteomes" id="UP001642464"/>
    </source>
</evidence>
<comment type="subcellular location">
    <subcellularLocation>
        <location evidence="1 6">Membrane</location>
        <topology evidence="1 6">Multi-pass membrane protein</topology>
    </subcellularLocation>
</comment>
<comment type="similarity">
    <text evidence="2 6">Belongs to the DP1 family.</text>
</comment>
<dbReference type="EMBL" id="CAXAMM010002823">
    <property type="protein sequence ID" value="CAK8997587.1"/>
    <property type="molecule type" value="Genomic_DNA"/>
</dbReference>
<keyword evidence="5 8" id="KW-0472">Membrane</keyword>
<evidence type="ECO:0000256" key="7">
    <source>
        <dbReference type="SAM" id="MobiDB-lite"/>
    </source>
</evidence>
<evidence type="ECO:0000256" key="1">
    <source>
        <dbReference type="ARBA" id="ARBA00004141"/>
    </source>
</evidence>
<evidence type="ECO:0000256" key="5">
    <source>
        <dbReference type="ARBA" id="ARBA00023136"/>
    </source>
</evidence>
<evidence type="ECO:0000256" key="2">
    <source>
        <dbReference type="ARBA" id="ARBA00008573"/>
    </source>
</evidence>
<dbReference type="PANTHER" id="PTHR12300">
    <property type="entry name" value="HVA22-LIKE PROTEINS"/>
    <property type="match status" value="1"/>
</dbReference>
<feature type="compositionally biased region" description="Acidic residues" evidence="7">
    <location>
        <begin position="170"/>
        <end position="186"/>
    </location>
</feature>
<evidence type="ECO:0000256" key="3">
    <source>
        <dbReference type="ARBA" id="ARBA00022692"/>
    </source>
</evidence>
<dbReference type="Pfam" id="PF03134">
    <property type="entry name" value="TB2_DP1_HVA22"/>
    <property type="match status" value="1"/>
</dbReference>
<comment type="caution">
    <text evidence="9">The sequence shown here is derived from an EMBL/GenBank/DDBJ whole genome shotgun (WGS) entry which is preliminary data.</text>
</comment>
<evidence type="ECO:0000256" key="6">
    <source>
        <dbReference type="RuleBase" id="RU362006"/>
    </source>
</evidence>
<keyword evidence="3 8" id="KW-0812">Transmembrane</keyword>
<reference evidence="9 10" key="1">
    <citation type="submission" date="2024-02" db="EMBL/GenBank/DDBJ databases">
        <authorList>
            <person name="Chen Y."/>
            <person name="Shah S."/>
            <person name="Dougan E. K."/>
            <person name="Thang M."/>
            <person name="Chan C."/>
        </authorList>
    </citation>
    <scope>NUCLEOTIDE SEQUENCE [LARGE SCALE GENOMIC DNA]</scope>
</reference>
<evidence type="ECO:0000256" key="4">
    <source>
        <dbReference type="ARBA" id="ARBA00022989"/>
    </source>
</evidence>
<keyword evidence="10" id="KW-1185">Reference proteome</keyword>
<gene>
    <name evidence="9" type="ORF">SCF082_LOCUS5261</name>
</gene>
<keyword evidence="9" id="KW-0675">Receptor</keyword>
<dbReference type="Proteomes" id="UP001642464">
    <property type="component" value="Unassembled WGS sequence"/>
</dbReference>
<evidence type="ECO:0000313" key="9">
    <source>
        <dbReference type="EMBL" id="CAK8997587.1"/>
    </source>
</evidence>
<protein>
    <submittedName>
        <fullName evidence="9">Receptor expression-enhancing protein 5</fullName>
    </submittedName>
</protein>
<feature type="transmembrane region" description="Helical" evidence="8">
    <location>
        <begin position="44"/>
        <end position="74"/>
    </location>
</feature>
<feature type="non-terminal residue" evidence="9">
    <location>
        <position position="1"/>
    </location>
</feature>
<dbReference type="InterPro" id="IPR004345">
    <property type="entry name" value="TB2_DP1_HVA22"/>
</dbReference>
<proteinExistence type="inferred from homology"/>
<organism evidence="9 10">
    <name type="scientific">Durusdinium trenchii</name>
    <dbReference type="NCBI Taxonomy" id="1381693"/>
    <lineage>
        <taxon>Eukaryota</taxon>
        <taxon>Sar</taxon>
        <taxon>Alveolata</taxon>
        <taxon>Dinophyceae</taxon>
        <taxon>Suessiales</taxon>
        <taxon>Symbiodiniaceae</taxon>
        <taxon>Durusdinium</taxon>
    </lineage>
</organism>
<name>A0ABP0I4S1_9DINO</name>
<feature type="region of interest" description="Disordered" evidence="7">
    <location>
        <begin position="163"/>
        <end position="193"/>
    </location>
</feature>